<keyword evidence="2" id="KW-1185">Reference proteome</keyword>
<evidence type="ECO:0000313" key="2">
    <source>
        <dbReference type="Proteomes" id="UP001344906"/>
    </source>
</evidence>
<dbReference type="EMBL" id="BSRI01000003">
    <property type="protein sequence ID" value="GLV61179.1"/>
    <property type="molecule type" value="Genomic_DNA"/>
</dbReference>
<protein>
    <submittedName>
        <fullName evidence="1">Uncharacterized protein</fullName>
    </submittedName>
</protein>
<gene>
    <name evidence="1" type="ORF">KDH_79950</name>
</gene>
<sequence>MSLSYTWEKLFVAVLGMARSEASLQDRLMGAYLSFHTLRDADFPKDELRTSFQEITHALTSQPAKGNEGTVQATTSLMGDQEAAELIEKIVSLYDEVAQLLGAEDYQRDK</sequence>
<dbReference type="Proteomes" id="UP001344906">
    <property type="component" value="Unassembled WGS sequence"/>
</dbReference>
<reference evidence="1 2" key="1">
    <citation type="submission" date="2023-02" db="EMBL/GenBank/DDBJ databases">
        <title>Dictyobacter halimunensis sp. nov., a new member of the class Ktedonobacteria from forest soil in a geothermal area.</title>
        <authorList>
            <person name="Rachmania M.K."/>
            <person name="Ningsih F."/>
            <person name="Sakai Y."/>
            <person name="Yabe S."/>
            <person name="Yokota A."/>
            <person name="Sjamsuridzal W."/>
        </authorList>
    </citation>
    <scope>NUCLEOTIDE SEQUENCE [LARGE SCALE GENOMIC DNA]</scope>
    <source>
        <strain evidence="1 2">S3.2.2.5</strain>
    </source>
</reference>
<dbReference type="RefSeq" id="WP_338258594.1">
    <property type="nucleotide sequence ID" value="NZ_BSRI01000003.1"/>
</dbReference>
<comment type="caution">
    <text evidence="1">The sequence shown here is derived from an EMBL/GenBank/DDBJ whole genome shotgun (WGS) entry which is preliminary data.</text>
</comment>
<name>A0ABQ6G8L3_9CHLR</name>
<proteinExistence type="predicted"/>
<evidence type="ECO:0000313" key="1">
    <source>
        <dbReference type="EMBL" id="GLV61179.1"/>
    </source>
</evidence>
<organism evidence="1 2">
    <name type="scientific">Dictyobacter halimunensis</name>
    <dbReference type="NCBI Taxonomy" id="3026934"/>
    <lineage>
        <taxon>Bacteria</taxon>
        <taxon>Bacillati</taxon>
        <taxon>Chloroflexota</taxon>
        <taxon>Ktedonobacteria</taxon>
        <taxon>Ktedonobacterales</taxon>
        <taxon>Dictyobacteraceae</taxon>
        <taxon>Dictyobacter</taxon>
    </lineage>
</organism>
<accession>A0ABQ6G8L3</accession>